<keyword evidence="2" id="KW-1133">Transmembrane helix</keyword>
<organism evidence="3 4">
    <name type="scientific">Candidatus Roizmanbacteria bacterium RIFOXYD1_FULL_38_12</name>
    <dbReference type="NCBI Taxonomy" id="1802093"/>
    <lineage>
        <taxon>Bacteria</taxon>
        <taxon>Candidatus Roizmaniibacteriota</taxon>
    </lineage>
</organism>
<dbReference type="Proteomes" id="UP000177050">
    <property type="component" value="Unassembled WGS sequence"/>
</dbReference>
<evidence type="ECO:0000313" key="3">
    <source>
        <dbReference type="EMBL" id="OGK73516.1"/>
    </source>
</evidence>
<evidence type="ECO:0000313" key="4">
    <source>
        <dbReference type="Proteomes" id="UP000177050"/>
    </source>
</evidence>
<reference evidence="3 4" key="1">
    <citation type="journal article" date="2016" name="Nat. Commun.">
        <title>Thousands of microbial genomes shed light on interconnected biogeochemical processes in an aquifer system.</title>
        <authorList>
            <person name="Anantharaman K."/>
            <person name="Brown C.T."/>
            <person name="Hug L.A."/>
            <person name="Sharon I."/>
            <person name="Castelle C.J."/>
            <person name="Probst A.J."/>
            <person name="Thomas B.C."/>
            <person name="Singh A."/>
            <person name="Wilkins M.J."/>
            <person name="Karaoz U."/>
            <person name="Brodie E.L."/>
            <person name="Williams K.H."/>
            <person name="Hubbard S.S."/>
            <person name="Banfield J.F."/>
        </authorList>
    </citation>
    <scope>NUCLEOTIDE SEQUENCE [LARGE SCALE GENOMIC DNA]</scope>
</reference>
<protein>
    <submittedName>
        <fullName evidence="3">Uncharacterized protein</fullName>
    </submittedName>
</protein>
<name>A0A1F7L0D1_9BACT</name>
<sequence>MKSIIRQGIYVLFILIAAANLYLFVAGMYLSDDINRFDNSIKKLTQENLQLEKEVYQVESLQYAASLSAHLDFTEKSQPVYFENLKYAFNR</sequence>
<proteinExistence type="predicted"/>
<feature type="coiled-coil region" evidence="1">
    <location>
        <begin position="34"/>
        <end position="61"/>
    </location>
</feature>
<comment type="caution">
    <text evidence="3">The sequence shown here is derived from an EMBL/GenBank/DDBJ whole genome shotgun (WGS) entry which is preliminary data.</text>
</comment>
<accession>A0A1F7L0D1</accession>
<keyword evidence="2" id="KW-0812">Transmembrane</keyword>
<dbReference type="EMBL" id="MGBR01000001">
    <property type="protein sequence ID" value="OGK73516.1"/>
    <property type="molecule type" value="Genomic_DNA"/>
</dbReference>
<evidence type="ECO:0000256" key="1">
    <source>
        <dbReference type="SAM" id="Coils"/>
    </source>
</evidence>
<gene>
    <name evidence="3" type="ORF">A3K52_01850</name>
</gene>
<dbReference type="AlphaFoldDB" id="A0A1F7L0D1"/>
<feature type="transmembrane region" description="Helical" evidence="2">
    <location>
        <begin position="9"/>
        <end position="30"/>
    </location>
</feature>
<evidence type="ECO:0000256" key="2">
    <source>
        <dbReference type="SAM" id="Phobius"/>
    </source>
</evidence>
<keyword evidence="2" id="KW-0472">Membrane</keyword>
<keyword evidence="1" id="KW-0175">Coiled coil</keyword>